<dbReference type="Proteomes" id="UP001165092">
    <property type="component" value="Unassembled WGS sequence"/>
</dbReference>
<dbReference type="AlphaFoldDB" id="A0A9W6P7Y8"/>
<evidence type="ECO:0000313" key="3">
    <source>
        <dbReference type="Proteomes" id="UP001165092"/>
    </source>
</evidence>
<feature type="compositionally biased region" description="Basic and acidic residues" evidence="1">
    <location>
        <begin position="54"/>
        <end position="64"/>
    </location>
</feature>
<reference evidence="2" key="1">
    <citation type="submission" date="2023-02" db="EMBL/GenBank/DDBJ databases">
        <title>Nocardiopsis ansamitocini NBRC 112285.</title>
        <authorList>
            <person name="Ichikawa N."/>
            <person name="Sato H."/>
            <person name="Tonouchi N."/>
        </authorList>
    </citation>
    <scope>NUCLEOTIDE SEQUENCE</scope>
    <source>
        <strain evidence="2">NBRC 112285</strain>
    </source>
</reference>
<sequence>MAAEEAGGGAAGQGEPGRGQYRAQPLGPAAASVGQACHLFDEGPPTASGVRAQKPADPKAKAHR</sequence>
<name>A0A9W6P7Y8_9ACTN</name>
<feature type="region of interest" description="Disordered" evidence="1">
    <location>
        <begin position="1"/>
        <end position="64"/>
    </location>
</feature>
<accession>A0A9W6P7Y8</accession>
<gene>
    <name evidence="2" type="ORF">Nans01_30040</name>
</gene>
<feature type="compositionally biased region" description="Gly residues" evidence="1">
    <location>
        <begin position="1"/>
        <end position="17"/>
    </location>
</feature>
<proteinExistence type="predicted"/>
<keyword evidence="3" id="KW-1185">Reference proteome</keyword>
<protein>
    <submittedName>
        <fullName evidence="2">Uncharacterized protein</fullName>
    </submittedName>
</protein>
<organism evidence="2 3">
    <name type="scientific">Nocardiopsis ansamitocini</name>
    <dbReference type="NCBI Taxonomy" id="1670832"/>
    <lineage>
        <taxon>Bacteria</taxon>
        <taxon>Bacillati</taxon>
        <taxon>Actinomycetota</taxon>
        <taxon>Actinomycetes</taxon>
        <taxon>Streptosporangiales</taxon>
        <taxon>Nocardiopsidaceae</taxon>
        <taxon>Nocardiopsis</taxon>
    </lineage>
</organism>
<evidence type="ECO:0000256" key="1">
    <source>
        <dbReference type="SAM" id="MobiDB-lite"/>
    </source>
</evidence>
<evidence type="ECO:0000313" key="2">
    <source>
        <dbReference type="EMBL" id="GLU48653.1"/>
    </source>
</evidence>
<dbReference type="EMBL" id="BSQG01000004">
    <property type="protein sequence ID" value="GLU48653.1"/>
    <property type="molecule type" value="Genomic_DNA"/>
</dbReference>
<comment type="caution">
    <text evidence="2">The sequence shown here is derived from an EMBL/GenBank/DDBJ whole genome shotgun (WGS) entry which is preliminary data.</text>
</comment>